<keyword evidence="3" id="KW-1185">Reference proteome</keyword>
<dbReference type="EMBL" id="JAQQKX010000008">
    <property type="protein sequence ID" value="MDC7683865.1"/>
    <property type="molecule type" value="Genomic_DNA"/>
</dbReference>
<feature type="region of interest" description="Disordered" evidence="1">
    <location>
        <begin position="25"/>
        <end position="48"/>
    </location>
</feature>
<sequence>MTNDPKKSEKDEKAARVAAALRANLQRRKAAARKPDQTPPSTNDNVSE</sequence>
<evidence type="ECO:0000313" key="3">
    <source>
        <dbReference type="Proteomes" id="UP001214854"/>
    </source>
</evidence>
<evidence type="ECO:0000256" key="1">
    <source>
        <dbReference type="SAM" id="MobiDB-lite"/>
    </source>
</evidence>
<comment type="caution">
    <text evidence="2">The sequence shown here is derived from an EMBL/GenBank/DDBJ whole genome shotgun (WGS) entry which is preliminary data.</text>
</comment>
<gene>
    <name evidence="2" type="ORF">PQU92_11295</name>
</gene>
<reference evidence="2 3" key="1">
    <citation type="submission" date="2023-01" db="EMBL/GenBank/DDBJ databases">
        <title>Novel species of the genus Asticcacaulis isolated from rivers.</title>
        <authorList>
            <person name="Lu H."/>
        </authorList>
    </citation>
    <scope>NUCLEOTIDE SEQUENCE [LARGE SCALE GENOMIC DNA]</scope>
    <source>
        <strain evidence="2 3">BYS171W</strain>
    </source>
</reference>
<evidence type="ECO:0000313" key="2">
    <source>
        <dbReference type="EMBL" id="MDC7683865.1"/>
    </source>
</evidence>
<proteinExistence type="predicted"/>
<accession>A0ABT5HUW7</accession>
<name>A0ABT5HUW7_9CAUL</name>
<dbReference type="Proteomes" id="UP001214854">
    <property type="component" value="Unassembled WGS sequence"/>
</dbReference>
<protein>
    <submittedName>
        <fullName evidence="2">Uncharacterized protein</fullName>
    </submittedName>
</protein>
<dbReference type="RefSeq" id="WP_272748324.1">
    <property type="nucleotide sequence ID" value="NZ_JAQQKX010000008.1"/>
</dbReference>
<organism evidence="2 3">
    <name type="scientific">Asticcacaulis aquaticus</name>
    <dbReference type="NCBI Taxonomy" id="2984212"/>
    <lineage>
        <taxon>Bacteria</taxon>
        <taxon>Pseudomonadati</taxon>
        <taxon>Pseudomonadota</taxon>
        <taxon>Alphaproteobacteria</taxon>
        <taxon>Caulobacterales</taxon>
        <taxon>Caulobacteraceae</taxon>
        <taxon>Asticcacaulis</taxon>
    </lineage>
</organism>
<feature type="compositionally biased region" description="Polar residues" evidence="1">
    <location>
        <begin position="39"/>
        <end position="48"/>
    </location>
</feature>